<gene>
    <name evidence="1" type="ORF">EPI10_024620</name>
</gene>
<proteinExistence type="predicted"/>
<comment type="caution">
    <text evidence="1">The sequence shown here is derived from an EMBL/GenBank/DDBJ whole genome shotgun (WGS) entry which is preliminary data.</text>
</comment>
<keyword evidence="2" id="KW-1185">Reference proteome</keyword>
<accession>A0A5B6VZB2</accession>
<organism evidence="1 2">
    <name type="scientific">Gossypium australe</name>
    <dbReference type="NCBI Taxonomy" id="47621"/>
    <lineage>
        <taxon>Eukaryota</taxon>
        <taxon>Viridiplantae</taxon>
        <taxon>Streptophyta</taxon>
        <taxon>Embryophyta</taxon>
        <taxon>Tracheophyta</taxon>
        <taxon>Spermatophyta</taxon>
        <taxon>Magnoliopsida</taxon>
        <taxon>eudicotyledons</taxon>
        <taxon>Gunneridae</taxon>
        <taxon>Pentapetalae</taxon>
        <taxon>rosids</taxon>
        <taxon>malvids</taxon>
        <taxon>Malvales</taxon>
        <taxon>Malvaceae</taxon>
        <taxon>Malvoideae</taxon>
        <taxon>Gossypium</taxon>
    </lineage>
</organism>
<dbReference type="PANTHER" id="PTHR33067">
    <property type="entry name" value="RNA-DIRECTED DNA POLYMERASE-RELATED"/>
    <property type="match status" value="1"/>
</dbReference>
<dbReference type="OrthoDB" id="1750914at2759"/>
<evidence type="ECO:0000313" key="2">
    <source>
        <dbReference type="Proteomes" id="UP000325315"/>
    </source>
</evidence>
<dbReference type="Proteomes" id="UP000325315">
    <property type="component" value="Unassembled WGS sequence"/>
</dbReference>
<sequence length="281" mass="32596">MSNYVKFMKDILSKKRKLGEFEKVAQKKERRCFTIPCNIGSSYYGKALCDLGAIIHLMPMLVFRKLGIDEIRPITINFFFLLTLLSLILKQIRTLIDVQKGKLTMHVQDDQVTFNVFKSMQFPDAIDECSAVTKLEALAAKWEFNFVDDPLEQVLMSDPSSDEEREKYLALLEANSKEFISQSRFEYLELANWEYIQPKVSIEEPPKLDLKELPSHLKYVYLGDTSTLHVIVLPELTKEQEEKLIEALNKFKRAIKWTIEDICSISPSMCMHKIILEDGEK</sequence>
<reference evidence="2" key="1">
    <citation type="journal article" date="2019" name="Plant Biotechnol. J.">
        <title>Genome sequencing of the Australian wild diploid species Gossypium australe highlights disease resistance and delayed gland morphogenesis.</title>
        <authorList>
            <person name="Cai Y."/>
            <person name="Cai X."/>
            <person name="Wang Q."/>
            <person name="Wang P."/>
            <person name="Zhang Y."/>
            <person name="Cai C."/>
            <person name="Xu Y."/>
            <person name="Wang K."/>
            <person name="Zhou Z."/>
            <person name="Wang C."/>
            <person name="Geng S."/>
            <person name="Li B."/>
            <person name="Dong Q."/>
            <person name="Hou Y."/>
            <person name="Wang H."/>
            <person name="Ai P."/>
            <person name="Liu Z."/>
            <person name="Yi F."/>
            <person name="Sun M."/>
            <person name="An G."/>
            <person name="Cheng J."/>
            <person name="Zhang Y."/>
            <person name="Shi Q."/>
            <person name="Xie Y."/>
            <person name="Shi X."/>
            <person name="Chang Y."/>
            <person name="Huang F."/>
            <person name="Chen Y."/>
            <person name="Hong S."/>
            <person name="Mi L."/>
            <person name="Sun Q."/>
            <person name="Zhang L."/>
            <person name="Zhou B."/>
            <person name="Peng R."/>
            <person name="Zhang X."/>
            <person name="Liu F."/>
        </authorList>
    </citation>
    <scope>NUCLEOTIDE SEQUENCE [LARGE SCALE GENOMIC DNA]</scope>
    <source>
        <strain evidence="2">cv. PA1801</strain>
    </source>
</reference>
<dbReference type="EMBL" id="SMMG02000005">
    <property type="protein sequence ID" value="KAA3474324.1"/>
    <property type="molecule type" value="Genomic_DNA"/>
</dbReference>
<dbReference type="PANTHER" id="PTHR33067:SF32">
    <property type="entry name" value="ASPARTIC PEPTIDASE DDI1-TYPE DOMAIN-CONTAINING PROTEIN"/>
    <property type="match status" value="1"/>
</dbReference>
<dbReference type="AlphaFoldDB" id="A0A5B6VZB2"/>
<protein>
    <submittedName>
        <fullName evidence="1">Retrovirus-related Pol polyprotein from transposon 17.6</fullName>
    </submittedName>
</protein>
<name>A0A5B6VZB2_9ROSI</name>
<evidence type="ECO:0000313" key="1">
    <source>
        <dbReference type="EMBL" id="KAA3474324.1"/>
    </source>
</evidence>